<organism evidence="1 2">
    <name type="scientific">Euplotes crassus</name>
    <dbReference type="NCBI Taxonomy" id="5936"/>
    <lineage>
        <taxon>Eukaryota</taxon>
        <taxon>Sar</taxon>
        <taxon>Alveolata</taxon>
        <taxon>Ciliophora</taxon>
        <taxon>Intramacronucleata</taxon>
        <taxon>Spirotrichea</taxon>
        <taxon>Hypotrichia</taxon>
        <taxon>Euplotida</taxon>
        <taxon>Euplotidae</taxon>
        <taxon>Moneuplotes</taxon>
    </lineage>
</organism>
<dbReference type="AlphaFoldDB" id="A0AAD1XVB3"/>
<dbReference type="Proteomes" id="UP001295684">
    <property type="component" value="Unassembled WGS sequence"/>
</dbReference>
<reference evidence="1" key="1">
    <citation type="submission" date="2023-07" db="EMBL/GenBank/DDBJ databases">
        <authorList>
            <consortium name="AG Swart"/>
            <person name="Singh M."/>
            <person name="Singh A."/>
            <person name="Seah K."/>
            <person name="Emmerich C."/>
        </authorList>
    </citation>
    <scope>NUCLEOTIDE SEQUENCE</scope>
    <source>
        <strain evidence="1">DP1</strain>
    </source>
</reference>
<gene>
    <name evidence="1" type="ORF">ECRASSUSDP1_LOCUS21321</name>
</gene>
<protein>
    <submittedName>
        <fullName evidence="1">Uncharacterized protein</fullName>
    </submittedName>
</protein>
<keyword evidence="2" id="KW-1185">Reference proteome</keyword>
<sequence length="275" mass="31858">MMAQLKVPPDLQSCCSKDTPPLLACILSYHHEELDLVDIMTYSNHLMDNKMIDNFSKYDLSTRGITDKREQDKTIESLKQEEQSQLSISYFQREQKVFNLQRINFKGLRESINYKVDINYIHELDLQKQIDSCDDTMIENFLASYCGKNFKSITLLSRDFMIKLVNGYGVESNNLISKSSCRCVKVRSQSSKPVQECKCKLGKRYLLLNACMYMTSGDQLDKEDKKFLEKSEDLFDLKVKECSKIMENIMRGIEILLLSPSCDFFTIRSVVELSS</sequence>
<evidence type="ECO:0000313" key="1">
    <source>
        <dbReference type="EMBL" id="CAI2379901.1"/>
    </source>
</evidence>
<name>A0AAD1XVB3_EUPCR</name>
<comment type="caution">
    <text evidence="1">The sequence shown here is derived from an EMBL/GenBank/DDBJ whole genome shotgun (WGS) entry which is preliminary data.</text>
</comment>
<dbReference type="EMBL" id="CAMPGE010021780">
    <property type="protein sequence ID" value="CAI2379901.1"/>
    <property type="molecule type" value="Genomic_DNA"/>
</dbReference>
<accession>A0AAD1XVB3</accession>
<evidence type="ECO:0000313" key="2">
    <source>
        <dbReference type="Proteomes" id="UP001295684"/>
    </source>
</evidence>
<proteinExistence type="predicted"/>